<feature type="compositionally biased region" description="Basic and acidic residues" evidence="1">
    <location>
        <begin position="58"/>
        <end position="71"/>
    </location>
</feature>
<organism evidence="2 3">
    <name type="scientific">Labeo rohita</name>
    <name type="common">Indian major carp</name>
    <name type="synonym">Cyprinus rohita</name>
    <dbReference type="NCBI Taxonomy" id="84645"/>
    <lineage>
        <taxon>Eukaryota</taxon>
        <taxon>Metazoa</taxon>
        <taxon>Chordata</taxon>
        <taxon>Craniata</taxon>
        <taxon>Vertebrata</taxon>
        <taxon>Euteleostomi</taxon>
        <taxon>Actinopterygii</taxon>
        <taxon>Neopterygii</taxon>
        <taxon>Teleostei</taxon>
        <taxon>Ostariophysi</taxon>
        <taxon>Cypriniformes</taxon>
        <taxon>Cyprinidae</taxon>
        <taxon>Labeoninae</taxon>
        <taxon>Labeonini</taxon>
        <taxon>Labeo</taxon>
    </lineage>
</organism>
<gene>
    <name evidence="2" type="ORF">ROHU_023693</name>
</gene>
<evidence type="ECO:0000256" key="1">
    <source>
        <dbReference type="SAM" id="MobiDB-lite"/>
    </source>
</evidence>
<sequence>MKKLLERTVIPQGLQMGTMLKPSSLSTNEELLQMQNASPPAAQVLRACPLSPFTKSPQHRDRQQRSIERTGTKCLPAHIQLAIDTETIHHQCVERTQFPAGVGAPVKLSSVQMQV</sequence>
<evidence type="ECO:0000313" key="2">
    <source>
        <dbReference type="EMBL" id="RXN22021.1"/>
    </source>
</evidence>
<feature type="region of interest" description="Disordered" evidence="1">
    <location>
        <begin position="52"/>
        <end position="71"/>
    </location>
</feature>
<evidence type="ECO:0000313" key="3">
    <source>
        <dbReference type="Proteomes" id="UP000290572"/>
    </source>
</evidence>
<reference evidence="2 3" key="1">
    <citation type="submission" date="2018-03" db="EMBL/GenBank/DDBJ databases">
        <title>Draft genome sequence of Rohu Carp (Labeo rohita).</title>
        <authorList>
            <person name="Das P."/>
            <person name="Kushwaha B."/>
            <person name="Joshi C.G."/>
            <person name="Kumar D."/>
            <person name="Nagpure N.S."/>
            <person name="Sahoo L."/>
            <person name="Das S.P."/>
            <person name="Bit A."/>
            <person name="Patnaik S."/>
            <person name="Meher P.K."/>
            <person name="Jayasankar P."/>
            <person name="Koringa P.G."/>
            <person name="Patel N.V."/>
            <person name="Hinsu A.T."/>
            <person name="Kumar R."/>
            <person name="Pandey M."/>
            <person name="Agarwal S."/>
            <person name="Srivastava S."/>
            <person name="Singh M."/>
            <person name="Iquebal M.A."/>
            <person name="Jaiswal S."/>
            <person name="Angadi U.B."/>
            <person name="Kumar N."/>
            <person name="Raza M."/>
            <person name="Shah T.M."/>
            <person name="Rai A."/>
            <person name="Jena J.K."/>
        </authorList>
    </citation>
    <scope>NUCLEOTIDE SEQUENCE [LARGE SCALE GENOMIC DNA]</scope>
    <source>
        <strain evidence="2">DASCIFA01</strain>
        <tissue evidence="2">Testis</tissue>
    </source>
</reference>
<protein>
    <submittedName>
        <fullName evidence="2">Uncharacterized protein</fullName>
    </submittedName>
</protein>
<accession>A0A498MM19</accession>
<comment type="caution">
    <text evidence="2">The sequence shown here is derived from an EMBL/GenBank/DDBJ whole genome shotgun (WGS) entry which is preliminary data.</text>
</comment>
<name>A0A498MM19_LABRO</name>
<dbReference type="Proteomes" id="UP000290572">
    <property type="component" value="Unassembled WGS sequence"/>
</dbReference>
<keyword evidence="3" id="KW-1185">Reference proteome</keyword>
<dbReference type="EMBL" id="QBIY01012604">
    <property type="protein sequence ID" value="RXN22021.1"/>
    <property type="molecule type" value="Genomic_DNA"/>
</dbReference>
<dbReference type="AlphaFoldDB" id="A0A498MM19"/>
<proteinExistence type="predicted"/>